<sequence length="117" mass="12387">VYCSCCKAVDAIKHKESANIDPWCGCPVTSSRECEQKERKKGGPERRDCAVDFGFPVAVAAFFRRAGGQVGGELFPPRSEKEIAMGIDRLLLESLGACQTQGSRAGCYLIGGGGGDG</sequence>
<proteinExistence type="predicted"/>
<accession>A0AAN6NYR7</accession>
<evidence type="ECO:0000313" key="2">
    <source>
        <dbReference type="Proteomes" id="UP001303222"/>
    </source>
</evidence>
<name>A0AAN6NYR7_9PEZI</name>
<dbReference type="AlphaFoldDB" id="A0AAN6NYR7"/>
<keyword evidence="2" id="KW-1185">Reference proteome</keyword>
<reference evidence="1" key="1">
    <citation type="journal article" date="2023" name="Mol. Phylogenet. Evol.">
        <title>Genome-scale phylogeny and comparative genomics of the fungal order Sordariales.</title>
        <authorList>
            <person name="Hensen N."/>
            <person name="Bonometti L."/>
            <person name="Westerberg I."/>
            <person name="Brannstrom I.O."/>
            <person name="Guillou S."/>
            <person name="Cros-Aarteil S."/>
            <person name="Calhoun S."/>
            <person name="Haridas S."/>
            <person name="Kuo A."/>
            <person name="Mondo S."/>
            <person name="Pangilinan J."/>
            <person name="Riley R."/>
            <person name="LaButti K."/>
            <person name="Andreopoulos B."/>
            <person name="Lipzen A."/>
            <person name="Chen C."/>
            <person name="Yan M."/>
            <person name="Daum C."/>
            <person name="Ng V."/>
            <person name="Clum A."/>
            <person name="Steindorff A."/>
            <person name="Ohm R.A."/>
            <person name="Martin F."/>
            <person name="Silar P."/>
            <person name="Natvig D.O."/>
            <person name="Lalanne C."/>
            <person name="Gautier V."/>
            <person name="Ament-Velasquez S.L."/>
            <person name="Kruys A."/>
            <person name="Hutchinson M.I."/>
            <person name="Powell A.J."/>
            <person name="Barry K."/>
            <person name="Miller A.N."/>
            <person name="Grigoriev I.V."/>
            <person name="Debuchy R."/>
            <person name="Gladieux P."/>
            <person name="Hiltunen Thoren M."/>
            <person name="Johannesson H."/>
        </authorList>
    </citation>
    <scope>NUCLEOTIDE SEQUENCE</scope>
    <source>
        <strain evidence="1">CBS 626.80</strain>
    </source>
</reference>
<dbReference type="Proteomes" id="UP001303222">
    <property type="component" value="Unassembled WGS sequence"/>
</dbReference>
<reference evidence="1" key="2">
    <citation type="submission" date="2023-06" db="EMBL/GenBank/DDBJ databases">
        <authorList>
            <consortium name="Lawrence Berkeley National Laboratory"/>
            <person name="Mondo S.J."/>
            <person name="Hensen N."/>
            <person name="Bonometti L."/>
            <person name="Westerberg I."/>
            <person name="Brannstrom I.O."/>
            <person name="Guillou S."/>
            <person name="Cros-Aarteil S."/>
            <person name="Calhoun S."/>
            <person name="Haridas S."/>
            <person name="Kuo A."/>
            <person name="Pangilinan J."/>
            <person name="Riley R."/>
            <person name="Labutti K."/>
            <person name="Andreopoulos B."/>
            <person name="Lipzen A."/>
            <person name="Chen C."/>
            <person name="Yanf M."/>
            <person name="Daum C."/>
            <person name="Ng V."/>
            <person name="Clum A."/>
            <person name="Steindorff A."/>
            <person name="Ohm R."/>
            <person name="Martin F."/>
            <person name="Silar P."/>
            <person name="Natvig D."/>
            <person name="Lalanne C."/>
            <person name="Gautier V."/>
            <person name="Ament-Velasquez S.L."/>
            <person name="Kruys A."/>
            <person name="Hutchinson M.I."/>
            <person name="Powell A.J."/>
            <person name="Barry K."/>
            <person name="Miller A.N."/>
            <person name="Grigoriev I.V."/>
            <person name="Debuchy R."/>
            <person name="Gladieux P."/>
            <person name="Thoren M.H."/>
            <person name="Johannesson H."/>
        </authorList>
    </citation>
    <scope>NUCLEOTIDE SEQUENCE</scope>
    <source>
        <strain evidence="1">CBS 626.80</strain>
    </source>
</reference>
<protein>
    <submittedName>
        <fullName evidence="1">Uncharacterized protein</fullName>
    </submittedName>
</protein>
<organism evidence="1 2">
    <name type="scientific">Pseudoneurospora amorphoporcata</name>
    <dbReference type="NCBI Taxonomy" id="241081"/>
    <lineage>
        <taxon>Eukaryota</taxon>
        <taxon>Fungi</taxon>
        <taxon>Dikarya</taxon>
        <taxon>Ascomycota</taxon>
        <taxon>Pezizomycotina</taxon>
        <taxon>Sordariomycetes</taxon>
        <taxon>Sordariomycetidae</taxon>
        <taxon>Sordariales</taxon>
        <taxon>Sordariaceae</taxon>
        <taxon>Pseudoneurospora</taxon>
    </lineage>
</organism>
<gene>
    <name evidence="1" type="ORF">QBC32DRAFT_207991</name>
</gene>
<evidence type="ECO:0000313" key="1">
    <source>
        <dbReference type="EMBL" id="KAK3954346.1"/>
    </source>
</evidence>
<dbReference type="EMBL" id="MU859091">
    <property type="protein sequence ID" value="KAK3954346.1"/>
    <property type="molecule type" value="Genomic_DNA"/>
</dbReference>
<feature type="non-terminal residue" evidence="1">
    <location>
        <position position="1"/>
    </location>
</feature>
<comment type="caution">
    <text evidence="1">The sequence shown here is derived from an EMBL/GenBank/DDBJ whole genome shotgun (WGS) entry which is preliminary data.</text>
</comment>